<dbReference type="Pfam" id="PF00990">
    <property type="entry name" value="GGDEF"/>
    <property type="match status" value="1"/>
</dbReference>
<proteinExistence type="predicted"/>
<protein>
    <recommendedName>
        <fullName evidence="2">diguanylate cyclase</fullName>
        <ecNumber evidence="2">2.7.7.65</ecNumber>
    </recommendedName>
</protein>
<dbReference type="FunFam" id="3.30.70.270:FF:000001">
    <property type="entry name" value="Diguanylate cyclase domain protein"/>
    <property type="match status" value="1"/>
</dbReference>
<reference evidence="5 6" key="1">
    <citation type="journal article" date="2013" name="Genome Announc.">
        <title>Genome Sequence of Thalassolituus oleivorans MIL-1 (DSM 14913T).</title>
        <authorList>
            <person name="Golyshin P.N."/>
            <person name="Werner J."/>
            <person name="Chernikova T.N."/>
            <person name="Tran H."/>
            <person name="Ferrer M."/>
            <person name="Yakimov M.M."/>
            <person name="Teeling H."/>
            <person name="Golyshina O.V."/>
        </authorList>
    </citation>
    <scope>NUCLEOTIDE SEQUENCE [LARGE SCALE GENOMIC DNA]</scope>
    <source>
        <strain evidence="5 6">MIL-1</strain>
    </source>
</reference>
<dbReference type="GO" id="GO:0052621">
    <property type="term" value="F:diguanylate cyclase activity"/>
    <property type="evidence" value="ECO:0007669"/>
    <property type="project" value="UniProtKB-EC"/>
</dbReference>
<dbReference type="PANTHER" id="PTHR45138:SF9">
    <property type="entry name" value="DIGUANYLATE CYCLASE DGCM-RELATED"/>
    <property type="match status" value="1"/>
</dbReference>
<dbReference type="RefSeq" id="WP_015485696.1">
    <property type="nucleotide sequence ID" value="NC_020888.1"/>
</dbReference>
<dbReference type="Proteomes" id="UP000011866">
    <property type="component" value="Chromosome"/>
</dbReference>
<evidence type="ECO:0000313" key="5">
    <source>
        <dbReference type="EMBL" id="CCU70956.1"/>
    </source>
</evidence>
<dbReference type="EC" id="2.7.7.65" evidence="2"/>
<dbReference type="GO" id="GO:0043709">
    <property type="term" value="P:cell adhesion involved in single-species biofilm formation"/>
    <property type="evidence" value="ECO:0007669"/>
    <property type="project" value="TreeGrafter"/>
</dbReference>
<dbReference type="PROSITE" id="PS50887">
    <property type="entry name" value="GGDEF"/>
    <property type="match status" value="1"/>
</dbReference>
<name>M5DND8_9GAMM</name>
<dbReference type="AlphaFoldDB" id="M5DND8"/>
<evidence type="ECO:0000259" key="4">
    <source>
        <dbReference type="PROSITE" id="PS50887"/>
    </source>
</evidence>
<organism evidence="5 6">
    <name type="scientific">Thalassolituus oleivorans MIL-1</name>
    <dbReference type="NCBI Taxonomy" id="1298593"/>
    <lineage>
        <taxon>Bacteria</taxon>
        <taxon>Pseudomonadati</taxon>
        <taxon>Pseudomonadota</taxon>
        <taxon>Gammaproteobacteria</taxon>
        <taxon>Oceanospirillales</taxon>
        <taxon>Oceanospirillaceae</taxon>
        <taxon>Thalassolituus</taxon>
    </lineage>
</organism>
<dbReference type="GeneID" id="79175501"/>
<dbReference type="InterPro" id="IPR050469">
    <property type="entry name" value="Diguanylate_Cyclase"/>
</dbReference>
<evidence type="ECO:0000256" key="3">
    <source>
        <dbReference type="ARBA" id="ARBA00034247"/>
    </source>
</evidence>
<dbReference type="PANTHER" id="PTHR45138">
    <property type="entry name" value="REGULATORY COMPONENTS OF SENSORY TRANSDUCTION SYSTEM"/>
    <property type="match status" value="1"/>
</dbReference>
<dbReference type="EMBL" id="HF680312">
    <property type="protein sequence ID" value="CCU70956.1"/>
    <property type="molecule type" value="Genomic_DNA"/>
</dbReference>
<dbReference type="InterPro" id="IPR000160">
    <property type="entry name" value="GGDEF_dom"/>
</dbReference>
<accession>M5DND8</accession>
<dbReference type="eggNOG" id="COG3706">
    <property type="taxonomic scope" value="Bacteria"/>
</dbReference>
<dbReference type="GO" id="GO:0005886">
    <property type="term" value="C:plasma membrane"/>
    <property type="evidence" value="ECO:0007669"/>
    <property type="project" value="TreeGrafter"/>
</dbReference>
<sequence>MPNQTATCPVGELSCPLVDEVVHLRQQVITDPLTGLFNVRHFREMLEQELERTQRTRMSTAVMMIDLDHFKRINDSYGHEEGNTVLRHTARLIEAMTRRLDVRCRYGGEEFVVILPSTELAVAKRVAERVRSALASTPVDISENSITVTASIGLAICRVDEYLGAAQLVQEADKWLYEAKRQGRNRVCFNTPVQRDQGVSQDEKDAIRGLFGGD</sequence>
<gene>
    <name evidence="5" type="ORF">TOL_0517</name>
</gene>
<dbReference type="GO" id="GO:1902201">
    <property type="term" value="P:negative regulation of bacterial-type flagellum-dependent cell motility"/>
    <property type="evidence" value="ECO:0007669"/>
    <property type="project" value="TreeGrafter"/>
</dbReference>
<dbReference type="SUPFAM" id="SSF55073">
    <property type="entry name" value="Nucleotide cyclase"/>
    <property type="match status" value="1"/>
</dbReference>
<dbReference type="InterPro" id="IPR029787">
    <property type="entry name" value="Nucleotide_cyclase"/>
</dbReference>
<comment type="catalytic activity">
    <reaction evidence="3">
        <text>2 GTP = 3',3'-c-di-GMP + 2 diphosphate</text>
        <dbReference type="Rhea" id="RHEA:24898"/>
        <dbReference type="ChEBI" id="CHEBI:33019"/>
        <dbReference type="ChEBI" id="CHEBI:37565"/>
        <dbReference type="ChEBI" id="CHEBI:58805"/>
        <dbReference type="EC" id="2.7.7.65"/>
    </reaction>
</comment>
<keyword evidence="6" id="KW-1185">Reference proteome</keyword>
<evidence type="ECO:0000256" key="1">
    <source>
        <dbReference type="ARBA" id="ARBA00001946"/>
    </source>
</evidence>
<dbReference type="NCBIfam" id="TIGR00254">
    <property type="entry name" value="GGDEF"/>
    <property type="match status" value="1"/>
</dbReference>
<feature type="domain" description="GGDEF" evidence="4">
    <location>
        <begin position="58"/>
        <end position="192"/>
    </location>
</feature>
<dbReference type="HOGENOM" id="CLU_000445_11_16_6"/>
<dbReference type="CDD" id="cd01949">
    <property type="entry name" value="GGDEF"/>
    <property type="match status" value="1"/>
</dbReference>
<dbReference type="InterPro" id="IPR043128">
    <property type="entry name" value="Rev_trsase/Diguanyl_cyclase"/>
</dbReference>
<dbReference type="Gene3D" id="3.30.70.270">
    <property type="match status" value="1"/>
</dbReference>
<dbReference type="SMART" id="SM00267">
    <property type="entry name" value="GGDEF"/>
    <property type="match status" value="1"/>
</dbReference>
<evidence type="ECO:0000313" key="6">
    <source>
        <dbReference type="Proteomes" id="UP000011866"/>
    </source>
</evidence>
<dbReference type="STRING" id="187493.CN03_15540"/>
<dbReference type="KEGG" id="tol:TOL_0517"/>
<comment type="cofactor">
    <cofactor evidence="1">
        <name>Mg(2+)</name>
        <dbReference type="ChEBI" id="CHEBI:18420"/>
    </cofactor>
</comment>
<evidence type="ECO:0000256" key="2">
    <source>
        <dbReference type="ARBA" id="ARBA00012528"/>
    </source>
</evidence>